<evidence type="ECO:0000256" key="8">
    <source>
        <dbReference type="SAM" id="Phobius"/>
    </source>
</evidence>
<feature type="transmembrane region" description="Helical" evidence="8">
    <location>
        <begin position="60"/>
        <end position="86"/>
    </location>
</feature>
<dbReference type="InterPro" id="IPR051539">
    <property type="entry name" value="T4SS-coupling_protein"/>
</dbReference>
<evidence type="ECO:0000256" key="7">
    <source>
        <dbReference type="SAM" id="MobiDB-lite"/>
    </source>
</evidence>
<evidence type="ECO:0000256" key="5">
    <source>
        <dbReference type="ARBA" id="ARBA00022989"/>
    </source>
</evidence>
<keyword evidence="3" id="KW-1003">Cell membrane</keyword>
<dbReference type="InterPro" id="IPR027417">
    <property type="entry name" value="P-loop_NTPase"/>
</dbReference>
<feature type="region of interest" description="Disordered" evidence="7">
    <location>
        <begin position="715"/>
        <end position="742"/>
    </location>
</feature>
<keyword evidence="10" id="KW-1185">Reference proteome</keyword>
<dbReference type="PANTHER" id="PTHR37937:SF1">
    <property type="entry name" value="CONJUGATIVE TRANSFER: DNA TRANSPORT"/>
    <property type="match status" value="1"/>
</dbReference>
<evidence type="ECO:0000256" key="1">
    <source>
        <dbReference type="ARBA" id="ARBA00004651"/>
    </source>
</evidence>
<evidence type="ECO:0000256" key="6">
    <source>
        <dbReference type="ARBA" id="ARBA00023136"/>
    </source>
</evidence>
<comment type="similarity">
    <text evidence="2">Belongs to the VirD4/TraG family.</text>
</comment>
<evidence type="ECO:0000313" key="9">
    <source>
        <dbReference type="EMBL" id="GAA0574545.1"/>
    </source>
</evidence>
<keyword evidence="6 8" id="KW-0472">Membrane</keyword>
<dbReference type="EMBL" id="BAAAFZ010000009">
    <property type="protein sequence ID" value="GAA0574545.1"/>
    <property type="molecule type" value="Genomic_DNA"/>
</dbReference>
<comment type="subcellular location">
    <subcellularLocation>
        <location evidence="1">Cell membrane</location>
        <topology evidence="1">Multi-pass membrane protein</topology>
    </subcellularLocation>
</comment>
<dbReference type="SUPFAM" id="SSF52540">
    <property type="entry name" value="P-loop containing nucleoside triphosphate hydrolases"/>
    <property type="match status" value="1"/>
</dbReference>
<accession>A0ABP3PSN7</accession>
<dbReference type="RefSeq" id="WP_343894226.1">
    <property type="nucleotide sequence ID" value="NZ_BAAAFZ010000009.1"/>
</dbReference>
<gene>
    <name evidence="9" type="ORF">GCM10009416_11560</name>
</gene>
<reference evidence="10" key="1">
    <citation type="journal article" date="2019" name="Int. J. Syst. Evol. Microbiol.">
        <title>The Global Catalogue of Microorganisms (GCM) 10K type strain sequencing project: providing services to taxonomists for standard genome sequencing and annotation.</title>
        <authorList>
            <consortium name="The Broad Institute Genomics Platform"/>
            <consortium name="The Broad Institute Genome Sequencing Center for Infectious Disease"/>
            <person name="Wu L."/>
            <person name="Ma J."/>
        </authorList>
    </citation>
    <scope>NUCLEOTIDE SEQUENCE [LARGE SCALE GENOMIC DNA]</scope>
    <source>
        <strain evidence="10">JCM 9933</strain>
    </source>
</reference>
<evidence type="ECO:0000313" key="10">
    <source>
        <dbReference type="Proteomes" id="UP001501588"/>
    </source>
</evidence>
<evidence type="ECO:0000256" key="2">
    <source>
        <dbReference type="ARBA" id="ARBA00008806"/>
    </source>
</evidence>
<feature type="compositionally biased region" description="Basic and acidic residues" evidence="7">
    <location>
        <begin position="602"/>
        <end position="663"/>
    </location>
</feature>
<evidence type="ECO:0000256" key="3">
    <source>
        <dbReference type="ARBA" id="ARBA00022475"/>
    </source>
</evidence>
<feature type="region of interest" description="Disordered" evidence="7">
    <location>
        <begin position="602"/>
        <end position="687"/>
    </location>
</feature>
<feature type="compositionally biased region" description="Low complexity" evidence="7">
    <location>
        <begin position="730"/>
        <end position="742"/>
    </location>
</feature>
<dbReference type="CDD" id="cd01127">
    <property type="entry name" value="TrwB_TraG_TraD_VirD4"/>
    <property type="match status" value="1"/>
</dbReference>
<dbReference type="InterPro" id="IPR003688">
    <property type="entry name" value="TraG/VirD4"/>
</dbReference>
<sequence>MTLRGQILSTAAAVSIAGWLPAASAGYLGMAGMWAHPFFASGVHWTWAWATYLPTGATNWWSVLLLGASGIMASFPALFTAALAVAGTGRDKQPLHGETGWLSDRDAKRGGFSYSRLPRLDSIVIGARGFGPLRRYVGLPGEEHAALTAKTRSGKGVSVVVPNALNWGGSLVSFSVKRDVFEAAAGHRRRTGDAVFIFDLSDPARRTHRWNPFGYVRRGQVETYGDIYRAMWFLVPETKSNNPFFDNAARKMGAALAVILAETPGAKLNVAAVLGSVQRPDWPKYLGGLIEEARAQGRPYSLSAVNILLGMIARKDEKEARDVIVTLTTALGLWDDPVVAAATEESDFDLAELRCERMAVFVCGGPADIRIYRPVYGLLFQQLVQMNTRGEFGRDPRHRHRVLGILDEFWALGKQDVLADASAFTASYGFRWAYVQQSEEQSVAAFGPEGAKNLFTNTGARLDFGGMDREAAEKISRWAGENTVKAKSRSGPAFFSWFAVDKGTKSESERPRPLVLPQDVQRLSAGKLLVRRGNLRLFKLDRVVSHHDPWFRRFAWSSDPDHKPLGPPPPGVPPLAVEVVREDLAAIAAARREAAQRAEAAARARAEEADEKGRARAAKAEATARGRAERIEEAERRRSERAEEARAKAQAKRMEAEAKRAEAVQEAGRQAEAQRARSEHRLAQLQAAQRGAAAAEAEAAAGARDAAAKAAAATEAAKAARADAKGGGATATEEAARLAAQAAEATETARQAKLRASAAVRDAKAAAKRLEAFERAFEATHRSADAA</sequence>
<proteinExistence type="inferred from homology"/>
<evidence type="ECO:0008006" key="11">
    <source>
        <dbReference type="Google" id="ProtNLM"/>
    </source>
</evidence>
<dbReference type="Gene3D" id="3.40.50.300">
    <property type="entry name" value="P-loop containing nucleotide triphosphate hydrolases"/>
    <property type="match status" value="1"/>
</dbReference>
<keyword evidence="5 8" id="KW-1133">Transmembrane helix</keyword>
<dbReference type="Proteomes" id="UP001501588">
    <property type="component" value="Unassembled WGS sequence"/>
</dbReference>
<dbReference type="Pfam" id="PF02534">
    <property type="entry name" value="T4SS-DNA_transf"/>
    <property type="match status" value="1"/>
</dbReference>
<feature type="compositionally biased region" description="Basic and acidic residues" evidence="7">
    <location>
        <begin position="672"/>
        <end position="682"/>
    </location>
</feature>
<evidence type="ECO:0000256" key="4">
    <source>
        <dbReference type="ARBA" id="ARBA00022692"/>
    </source>
</evidence>
<name>A0ABP3PSN7_9PROT</name>
<comment type="caution">
    <text evidence="9">The sequence shown here is derived from an EMBL/GenBank/DDBJ whole genome shotgun (WGS) entry which is preliminary data.</text>
</comment>
<protein>
    <recommendedName>
        <fullName evidence="11">Type IV secretory system conjugative DNA transfer family protein</fullName>
    </recommendedName>
</protein>
<dbReference type="PANTHER" id="PTHR37937">
    <property type="entry name" value="CONJUGATIVE TRANSFER: DNA TRANSPORT"/>
    <property type="match status" value="1"/>
</dbReference>
<organism evidence="9 10">
    <name type="scientific">Craurococcus roseus</name>
    <dbReference type="NCBI Taxonomy" id="77585"/>
    <lineage>
        <taxon>Bacteria</taxon>
        <taxon>Pseudomonadati</taxon>
        <taxon>Pseudomonadota</taxon>
        <taxon>Alphaproteobacteria</taxon>
        <taxon>Acetobacterales</taxon>
        <taxon>Acetobacteraceae</taxon>
        <taxon>Craurococcus</taxon>
    </lineage>
</organism>
<keyword evidence="4 8" id="KW-0812">Transmembrane</keyword>